<dbReference type="PROSITE" id="PS00543">
    <property type="entry name" value="HLYD_FAMILY"/>
    <property type="match status" value="1"/>
</dbReference>
<keyword evidence="10" id="KW-0175">Coiled coil</keyword>
<dbReference type="InterPro" id="IPR006144">
    <property type="entry name" value="Secretion_HlyD_CS"/>
</dbReference>
<dbReference type="InterPro" id="IPR058982">
    <property type="entry name" value="Beta-barrel_AprE"/>
</dbReference>
<keyword evidence="3 9" id="KW-0813">Transport</keyword>
<dbReference type="AlphaFoldDB" id="A0A4R5Q5Q5"/>
<sequence>MRSWYSTAARSWITGRTRTSFDAAQSTGPCGSSRIARLKQKGSLMSLTRLPSQGSERGVALATLEFISPTAAIVARPPSRVAVGVVWILASLFGCLLAVIGLLPIDRVVAADGRLVPLSPTILVQPLEASIIRSFEVRPNQVVRSGELLARLDPTFATADLATLTSQHASLAAEVARLEAEAVGERYRPEAGQFGALQAAIFAQRESERAFRIENYRQRMRSLTETVQRGEVEAQQLERRLAVAGQIEGMRRELERAQVGSRLNALMSTDSRIEVQRGIGVAQSQARSAARDLAALQAEHDAYLSQWRAQVAQDLAERRGSLNDVQENLTKAQLRRQLVELRAPADAVVLELGKTSVGAVLAPGELLVSLVPLNAALEVDAQVQPRDMGFVAVGDPVKVKFETYPYIRHGTADGTVRTISEDTTRNRDAPTPQGERPYYRARVTLDTVNLRNLPADFRLMPGMPVQADIVVGDRTILQYLFQRVVRPFREGMREP</sequence>
<dbReference type="Pfam" id="PF26002">
    <property type="entry name" value="Beta-barrel_AprE"/>
    <property type="match status" value="1"/>
</dbReference>
<evidence type="ECO:0000256" key="8">
    <source>
        <dbReference type="ARBA" id="ARBA00023136"/>
    </source>
</evidence>
<keyword evidence="4 9" id="KW-1003">Cell membrane</keyword>
<dbReference type="PANTHER" id="PTHR30386:SF26">
    <property type="entry name" value="TRANSPORT PROTEIN COMB"/>
    <property type="match status" value="1"/>
</dbReference>
<gene>
    <name evidence="12" type="ORF">E2C06_33770</name>
</gene>
<evidence type="ECO:0000313" key="13">
    <source>
        <dbReference type="Proteomes" id="UP000295096"/>
    </source>
</evidence>
<dbReference type="Proteomes" id="UP000295096">
    <property type="component" value="Unassembled WGS sequence"/>
</dbReference>
<reference evidence="12 13" key="1">
    <citation type="journal article" date="2016" name="J. Microbiol.">
        <title>Dankookia rubra gen. nov., sp. nov., an alphaproteobacterium isolated from sediment of a shallow stream.</title>
        <authorList>
            <person name="Kim W.H."/>
            <person name="Kim D.H."/>
            <person name="Kang K."/>
            <person name="Ahn T.Y."/>
        </authorList>
    </citation>
    <scope>NUCLEOTIDE SEQUENCE [LARGE SCALE GENOMIC DNA]</scope>
    <source>
        <strain evidence="12 13">JCM30602</strain>
    </source>
</reference>
<name>A0A4R5Q5Q5_9PROT</name>
<dbReference type="InterPro" id="IPR050739">
    <property type="entry name" value="MFP"/>
</dbReference>
<evidence type="ECO:0000259" key="11">
    <source>
        <dbReference type="Pfam" id="PF26002"/>
    </source>
</evidence>
<dbReference type="Gene3D" id="2.40.30.170">
    <property type="match status" value="1"/>
</dbReference>
<keyword evidence="8 9" id="KW-0472">Membrane</keyword>
<dbReference type="GO" id="GO:0009306">
    <property type="term" value="P:protein secretion"/>
    <property type="evidence" value="ECO:0007669"/>
    <property type="project" value="InterPro"/>
</dbReference>
<evidence type="ECO:0000256" key="9">
    <source>
        <dbReference type="RuleBase" id="RU365093"/>
    </source>
</evidence>
<evidence type="ECO:0000256" key="10">
    <source>
        <dbReference type="SAM" id="Coils"/>
    </source>
</evidence>
<evidence type="ECO:0000256" key="3">
    <source>
        <dbReference type="ARBA" id="ARBA00022448"/>
    </source>
</evidence>
<comment type="caution">
    <text evidence="12">The sequence shown here is derived from an EMBL/GenBank/DDBJ whole genome shotgun (WGS) entry which is preliminary data.</text>
</comment>
<proteinExistence type="inferred from homology"/>
<dbReference type="InterPro" id="IPR010129">
    <property type="entry name" value="T1SS_HlyD"/>
</dbReference>
<evidence type="ECO:0000256" key="2">
    <source>
        <dbReference type="ARBA" id="ARBA00009477"/>
    </source>
</evidence>
<feature type="coiled-coil region" evidence="10">
    <location>
        <begin position="213"/>
        <end position="240"/>
    </location>
</feature>
<comment type="similarity">
    <text evidence="2 9">Belongs to the membrane fusion protein (MFP) (TC 8.A.1) family.</text>
</comment>
<evidence type="ECO:0000256" key="7">
    <source>
        <dbReference type="ARBA" id="ARBA00022989"/>
    </source>
</evidence>
<keyword evidence="7 9" id="KW-1133">Transmembrane helix</keyword>
<accession>A0A4R5Q5Q5</accession>
<dbReference type="PANTHER" id="PTHR30386">
    <property type="entry name" value="MEMBRANE FUSION SUBUNIT OF EMRAB-TOLC MULTIDRUG EFFLUX PUMP"/>
    <property type="match status" value="1"/>
</dbReference>
<protein>
    <recommendedName>
        <fullName evidence="9">Membrane fusion protein (MFP) family protein</fullName>
    </recommendedName>
</protein>
<keyword evidence="5 9" id="KW-0997">Cell inner membrane</keyword>
<evidence type="ECO:0000256" key="6">
    <source>
        <dbReference type="ARBA" id="ARBA00022692"/>
    </source>
</evidence>
<keyword evidence="13" id="KW-1185">Reference proteome</keyword>
<evidence type="ECO:0000313" key="12">
    <source>
        <dbReference type="EMBL" id="TDH58214.1"/>
    </source>
</evidence>
<feature type="domain" description="AprE-like beta-barrel" evidence="11">
    <location>
        <begin position="377"/>
        <end position="471"/>
    </location>
</feature>
<feature type="transmembrane region" description="Helical" evidence="9">
    <location>
        <begin position="81"/>
        <end position="105"/>
    </location>
</feature>
<dbReference type="GO" id="GO:0005886">
    <property type="term" value="C:plasma membrane"/>
    <property type="evidence" value="ECO:0007669"/>
    <property type="project" value="UniProtKB-SubCell"/>
</dbReference>
<evidence type="ECO:0000256" key="1">
    <source>
        <dbReference type="ARBA" id="ARBA00004377"/>
    </source>
</evidence>
<comment type="subcellular location">
    <subcellularLocation>
        <location evidence="1 9">Cell inner membrane</location>
        <topology evidence="1 9">Single-pass membrane protein</topology>
    </subcellularLocation>
</comment>
<dbReference type="NCBIfam" id="TIGR01843">
    <property type="entry name" value="type_I_hlyD"/>
    <property type="match status" value="1"/>
</dbReference>
<dbReference type="PRINTS" id="PR01490">
    <property type="entry name" value="RTXTOXIND"/>
</dbReference>
<evidence type="ECO:0000256" key="5">
    <source>
        <dbReference type="ARBA" id="ARBA00022519"/>
    </source>
</evidence>
<keyword evidence="6 9" id="KW-0812">Transmembrane</keyword>
<dbReference type="OrthoDB" id="9810980at2"/>
<evidence type="ECO:0000256" key="4">
    <source>
        <dbReference type="ARBA" id="ARBA00022475"/>
    </source>
</evidence>
<organism evidence="12 13">
    <name type="scientific">Dankookia rubra</name>
    <dbReference type="NCBI Taxonomy" id="1442381"/>
    <lineage>
        <taxon>Bacteria</taxon>
        <taxon>Pseudomonadati</taxon>
        <taxon>Pseudomonadota</taxon>
        <taxon>Alphaproteobacteria</taxon>
        <taxon>Acetobacterales</taxon>
        <taxon>Roseomonadaceae</taxon>
        <taxon>Dankookia</taxon>
    </lineage>
</organism>
<dbReference type="EMBL" id="SMSJ01000142">
    <property type="protein sequence ID" value="TDH58214.1"/>
    <property type="molecule type" value="Genomic_DNA"/>
</dbReference>